<name>A0A9E7H628_9LILI</name>
<keyword evidence="4" id="KW-1185">Reference proteome</keyword>
<feature type="chain" id="PRO_5038936069" evidence="2">
    <location>
        <begin position="28"/>
        <end position="89"/>
    </location>
</feature>
<dbReference type="EMBL" id="CP097510">
    <property type="protein sequence ID" value="URE28304.1"/>
    <property type="molecule type" value="Genomic_DNA"/>
</dbReference>
<keyword evidence="1" id="KW-0472">Membrane</keyword>
<accession>A0A9E7H628</accession>
<dbReference type="AlphaFoldDB" id="A0A9E7H628"/>
<evidence type="ECO:0000313" key="3">
    <source>
        <dbReference type="EMBL" id="URE28304.1"/>
    </source>
</evidence>
<reference evidence="3" key="1">
    <citation type="submission" date="2022-05" db="EMBL/GenBank/DDBJ databases">
        <title>The Musa troglodytarum L. genome provides insights into the mechanism of non-climacteric behaviour and enrichment of carotenoids.</title>
        <authorList>
            <person name="Wang J."/>
        </authorList>
    </citation>
    <scope>NUCLEOTIDE SEQUENCE</scope>
    <source>
        <tissue evidence="3">Leaf</tissue>
    </source>
</reference>
<dbReference type="Proteomes" id="UP001055439">
    <property type="component" value="Chromosome 8"/>
</dbReference>
<feature type="transmembrane region" description="Helical" evidence="1">
    <location>
        <begin position="37"/>
        <end position="59"/>
    </location>
</feature>
<proteinExistence type="predicted"/>
<keyword evidence="1" id="KW-1133">Transmembrane helix</keyword>
<evidence type="ECO:0000256" key="2">
    <source>
        <dbReference type="SAM" id="SignalP"/>
    </source>
</evidence>
<evidence type="ECO:0000256" key="1">
    <source>
        <dbReference type="SAM" id="Phobius"/>
    </source>
</evidence>
<keyword evidence="1" id="KW-0812">Transmembrane</keyword>
<gene>
    <name evidence="3" type="ORF">MUK42_13482</name>
</gene>
<keyword evidence="2" id="KW-0732">Signal</keyword>
<feature type="signal peptide" evidence="2">
    <location>
        <begin position="1"/>
        <end position="27"/>
    </location>
</feature>
<organism evidence="3 4">
    <name type="scientific">Musa troglodytarum</name>
    <name type="common">fe'i banana</name>
    <dbReference type="NCBI Taxonomy" id="320322"/>
    <lineage>
        <taxon>Eukaryota</taxon>
        <taxon>Viridiplantae</taxon>
        <taxon>Streptophyta</taxon>
        <taxon>Embryophyta</taxon>
        <taxon>Tracheophyta</taxon>
        <taxon>Spermatophyta</taxon>
        <taxon>Magnoliopsida</taxon>
        <taxon>Liliopsida</taxon>
        <taxon>Zingiberales</taxon>
        <taxon>Musaceae</taxon>
        <taxon>Musa</taxon>
    </lineage>
</organism>
<protein>
    <submittedName>
        <fullName evidence="3">Uncharacterized protein</fullName>
    </submittedName>
</protein>
<evidence type="ECO:0000313" key="4">
    <source>
        <dbReference type="Proteomes" id="UP001055439"/>
    </source>
</evidence>
<sequence>MNRFVAGVSFNMLLLAAAVLNLKSSNSSSPGHQVHDLALQFIFYAVLQLSFILLAASFVHHLLPPAAARGVTFMATRLAGYLRMENRAL</sequence>